<dbReference type="Gene3D" id="1.10.260.40">
    <property type="entry name" value="lambda repressor-like DNA-binding domains"/>
    <property type="match status" value="1"/>
</dbReference>
<dbReference type="CDD" id="cd00093">
    <property type="entry name" value="HTH_XRE"/>
    <property type="match status" value="1"/>
</dbReference>
<evidence type="ECO:0000259" key="1">
    <source>
        <dbReference type="PROSITE" id="PS50943"/>
    </source>
</evidence>
<gene>
    <name evidence="2" type="ORF">A8708_25245</name>
</gene>
<dbReference type="AlphaFoldDB" id="A0A197ZX58"/>
<dbReference type="RefSeq" id="WP_068670887.1">
    <property type="nucleotide sequence ID" value="NZ_LYPB01000092.1"/>
</dbReference>
<sequence length="438" mass="51014">MENQQELSPIKSNVSVLYRLEPIGINTGQCEGLTGYLTRLAQEHQVLPHTLIKHVVAPLLGKKYLLQDLNRGGSRFFERSISINGVGEFSQEIVEALHDLTTFASLEQLTLLPWKKVIVNKYLLNQSKAWCSFCFEYWKTSNKPLYEPLIWSFRDMAVCPIHNILLDNKCPNPQCGNRVPFLKRNSIIGYCPFCLTWLGIHGTNQKINVCWEKLLWVSNSLYKLVETNHYITHKQLSEQNLQKSFLRLLSTTGYNMNQLAKELTLHKSNVWQYCNGTFIPPLHTILMICFHFNISLVDFLTDTEFSPTFRDVPVIHYANKLRNQKIKIEEIKTKIKLLQKVSPPLSLQELSRRLGYTTKTLKKNFPDLTSQIKHQHSSFKSIYAKQKTENTCQDLRNTIQDLLNQGIYPSRKRVEDHLKRPGILQKPIYKSIWRELRK</sequence>
<proteinExistence type="predicted"/>
<dbReference type="Pfam" id="PF13443">
    <property type="entry name" value="HTH_26"/>
    <property type="match status" value="1"/>
</dbReference>
<dbReference type="InterPro" id="IPR009492">
    <property type="entry name" value="TniQ"/>
</dbReference>
<dbReference type="InterPro" id="IPR001387">
    <property type="entry name" value="Cro/C1-type_HTH"/>
</dbReference>
<keyword evidence="3" id="KW-1185">Reference proteome</keyword>
<dbReference type="PROSITE" id="PS50943">
    <property type="entry name" value="HTH_CROC1"/>
    <property type="match status" value="1"/>
</dbReference>
<dbReference type="GO" id="GO:0003677">
    <property type="term" value="F:DNA binding"/>
    <property type="evidence" value="ECO:0007669"/>
    <property type="project" value="InterPro"/>
</dbReference>
<name>A0A197ZX58_9BACL</name>
<dbReference type="Pfam" id="PF06527">
    <property type="entry name" value="TniQ"/>
    <property type="match status" value="1"/>
</dbReference>
<reference evidence="2 3" key="1">
    <citation type="submission" date="2016-05" db="EMBL/GenBank/DDBJ databases">
        <title>Paenibacillus sp. 1ZS3-15 nov., isolated from the rhizosphere soil.</title>
        <authorList>
            <person name="Zhang X.X."/>
            <person name="Zhang J."/>
        </authorList>
    </citation>
    <scope>NUCLEOTIDE SEQUENCE [LARGE SCALE GENOMIC DNA]</scope>
    <source>
        <strain evidence="2 3">1ZS3-15</strain>
    </source>
</reference>
<comment type="caution">
    <text evidence="2">The sequence shown here is derived from an EMBL/GenBank/DDBJ whole genome shotgun (WGS) entry which is preliminary data.</text>
</comment>
<dbReference type="STRING" id="1850517.A8708_25245"/>
<dbReference type="EMBL" id="LYPB01000092">
    <property type="protein sequence ID" value="OAS13749.1"/>
    <property type="molecule type" value="Genomic_DNA"/>
</dbReference>
<dbReference type="SUPFAM" id="SSF47413">
    <property type="entry name" value="lambda repressor-like DNA-binding domains"/>
    <property type="match status" value="1"/>
</dbReference>
<dbReference type="Proteomes" id="UP000078454">
    <property type="component" value="Unassembled WGS sequence"/>
</dbReference>
<protein>
    <recommendedName>
        <fullName evidence="1">HTH cro/C1-type domain-containing protein</fullName>
    </recommendedName>
</protein>
<feature type="domain" description="HTH cro/C1-type" evidence="1">
    <location>
        <begin position="253"/>
        <end position="299"/>
    </location>
</feature>
<evidence type="ECO:0000313" key="2">
    <source>
        <dbReference type="EMBL" id="OAS13749.1"/>
    </source>
</evidence>
<accession>A0A197ZX58</accession>
<evidence type="ECO:0000313" key="3">
    <source>
        <dbReference type="Proteomes" id="UP000078454"/>
    </source>
</evidence>
<dbReference type="InterPro" id="IPR010982">
    <property type="entry name" value="Lambda_DNA-bd_dom_sf"/>
</dbReference>
<dbReference type="OrthoDB" id="7029747at2"/>
<organism evidence="2 3">
    <name type="scientific">Paenibacillus oryzisoli</name>
    <dbReference type="NCBI Taxonomy" id="1850517"/>
    <lineage>
        <taxon>Bacteria</taxon>
        <taxon>Bacillati</taxon>
        <taxon>Bacillota</taxon>
        <taxon>Bacilli</taxon>
        <taxon>Bacillales</taxon>
        <taxon>Paenibacillaceae</taxon>
        <taxon>Paenibacillus</taxon>
    </lineage>
</organism>